<reference evidence="3" key="1">
    <citation type="submission" date="2015-01" db="EMBL/GenBank/DDBJ databases">
        <authorList>
            <person name="MANFREDI Pablo"/>
        </authorList>
    </citation>
    <scope>NUCLEOTIDE SEQUENCE [LARGE SCALE GENOMIC DNA]</scope>
    <source>
        <strain evidence="3">Cc11</strain>
    </source>
</reference>
<accession>A0A0B7IPD6</accession>
<evidence type="ECO:0000313" key="2">
    <source>
        <dbReference type="EMBL" id="CEN51892.1"/>
    </source>
</evidence>
<dbReference type="Proteomes" id="UP000039370">
    <property type="component" value="Unassembled WGS sequence"/>
</dbReference>
<gene>
    <name evidence="2" type="ORF">CCAN11_2370014</name>
</gene>
<proteinExistence type="predicted"/>
<evidence type="ECO:0000313" key="3">
    <source>
        <dbReference type="Proteomes" id="UP000039370"/>
    </source>
</evidence>
<feature type="transmembrane region" description="Helical" evidence="1">
    <location>
        <begin position="464"/>
        <end position="486"/>
    </location>
</feature>
<sequence length="616" mass="73108">MIQTMKFIHQINQYLLARYPSLWNTKIVWMLCVAFVIHIFFFTVGYFFFQNPKTLQTYDIYDIYYSSAFFIFQIIISLILLVVWLMQLFKNNAFKHFYPMSSLQLFGQFFQFMVIVFACLSFHLSFRLGNYVFAHQRYDDATYTHIVQTANKAYPFLFFEIEDYMPDMRKTPHWINDLYCQTDYHSIDTTKPYLTFADKVYQFYRVYAYKTVLRNEYDNRRSDVESAHKDFLYTRNAEDSVTIYHKKEVVDVSDIFVNAHPNLRNFSKMLYVPYGAGISYTDLKQVNAISNDVKDWDNKTYEIVINENVNHLLDKEDEQAIKNIMKQFLSISRMLRIDTNLDLEGWFNVAYRPQSGFNVETFFRTGNYSDSYYDPNEYDQINEEDAKILKEKFKNDNSLISLTRYKKLHSSNYYYSLEKLKNALRNIDELRGDFFDAFAFNVYVWISVILALLLFCYRVFGLKSLLLGVVSLSLISLAIGLILLVMNFTDMLDQDYNAVMLVVIVYLLVLVISQFMPYERNKTFASILMNVSVLAFPLVFFLVFLGVDMYQKKQRYSYIDYAYDNHYLVETYNQETLLDWLGVEGLSLIVFLGTTNFLCLFLHTCYYALESNIRII</sequence>
<protein>
    <submittedName>
        <fullName evidence="2">Uncharacterized protein</fullName>
    </submittedName>
</protein>
<feature type="transmembrane region" description="Helical" evidence="1">
    <location>
        <begin position="438"/>
        <end position="457"/>
    </location>
</feature>
<keyword evidence="1" id="KW-0472">Membrane</keyword>
<feature type="transmembrane region" description="Helical" evidence="1">
    <location>
        <begin position="63"/>
        <end position="85"/>
    </location>
</feature>
<dbReference type="EMBL" id="CDOK01000154">
    <property type="protein sequence ID" value="CEN51892.1"/>
    <property type="molecule type" value="Genomic_DNA"/>
</dbReference>
<name>A0A0B7IPD6_9FLAO</name>
<feature type="transmembrane region" description="Helical" evidence="1">
    <location>
        <begin position="527"/>
        <end position="547"/>
    </location>
</feature>
<keyword evidence="1" id="KW-0812">Transmembrane</keyword>
<feature type="transmembrane region" description="Helical" evidence="1">
    <location>
        <begin position="586"/>
        <end position="609"/>
    </location>
</feature>
<dbReference type="AlphaFoldDB" id="A0A0B7IPD6"/>
<keyword evidence="1" id="KW-1133">Transmembrane helix</keyword>
<feature type="transmembrane region" description="Helical" evidence="1">
    <location>
        <begin position="27"/>
        <end position="48"/>
    </location>
</feature>
<feature type="transmembrane region" description="Helical" evidence="1">
    <location>
        <begin position="498"/>
        <end position="515"/>
    </location>
</feature>
<feature type="transmembrane region" description="Helical" evidence="1">
    <location>
        <begin position="105"/>
        <end position="126"/>
    </location>
</feature>
<organism evidence="2 3">
    <name type="scientific">Capnocytophaga canimorsus</name>
    <dbReference type="NCBI Taxonomy" id="28188"/>
    <lineage>
        <taxon>Bacteria</taxon>
        <taxon>Pseudomonadati</taxon>
        <taxon>Bacteroidota</taxon>
        <taxon>Flavobacteriia</taxon>
        <taxon>Flavobacteriales</taxon>
        <taxon>Flavobacteriaceae</taxon>
        <taxon>Capnocytophaga</taxon>
    </lineage>
</organism>
<evidence type="ECO:0000256" key="1">
    <source>
        <dbReference type="SAM" id="Phobius"/>
    </source>
</evidence>